<evidence type="ECO:0000313" key="5">
    <source>
        <dbReference type="Proteomes" id="UP000006793"/>
    </source>
</evidence>
<dbReference type="SUPFAM" id="SSF50249">
    <property type="entry name" value="Nucleic acid-binding proteins"/>
    <property type="match status" value="1"/>
</dbReference>
<keyword evidence="1" id="KW-0732">Signal</keyword>
<organism evidence="4 5">
    <name type="scientific">Thermodesulfatator indicus (strain DSM 15286 / JCM 11887 / CIR29812)</name>
    <dbReference type="NCBI Taxonomy" id="667014"/>
    <lineage>
        <taxon>Bacteria</taxon>
        <taxon>Pseudomonadati</taxon>
        <taxon>Thermodesulfobacteriota</taxon>
        <taxon>Thermodesulfobacteria</taxon>
        <taxon>Thermodesulfobacteriales</taxon>
        <taxon>Thermodesulfatatoraceae</taxon>
        <taxon>Thermodesulfatator</taxon>
    </lineage>
</organism>
<dbReference type="InterPro" id="IPR051918">
    <property type="entry name" value="STPP_CPPED1"/>
</dbReference>
<dbReference type="RefSeq" id="WP_013907705.1">
    <property type="nucleotide sequence ID" value="NC_015681.1"/>
</dbReference>
<dbReference type="KEGG" id="tid:Thein_1092"/>
<dbReference type="InterPro" id="IPR012340">
    <property type="entry name" value="NA-bd_OB-fold"/>
</dbReference>
<feature type="domain" description="Calcineurin-like phosphoesterase C-terminal" evidence="3">
    <location>
        <begin position="271"/>
        <end position="368"/>
    </location>
</feature>
<keyword evidence="5" id="KW-1185">Reference proteome</keyword>
<dbReference type="EMBL" id="CP002683">
    <property type="protein sequence ID" value="AEH44963.1"/>
    <property type="molecule type" value="Genomic_DNA"/>
</dbReference>
<dbReference type="SUPFAM" id="SSF56300">
    <property type="entry name" value="Metallo-dependent phosphatases"/>
    <property type="match status" value="1"/>
</dbReference>
<feature type="signal peptide" evidence="1">
    <location>
        <begin position="1"/>
        <end position="27"/>
    </location>
</feature>
<reference evidence="4 5" key="2">
    <citation type="journal article" date="2012" name="Stand. Genomic Sci.">
        <title>Complete genome sequence of the thermophilic sulfate-reducing ocean bacterium Thermodesulfatator indicus type strain (CIR29812(T)).</title>
        <authorList>
            <person name="Anderson I."/>
            <person name="Saunders E."/>
            <person name="Lapidus A."/>
            <person name="Nolan M."/>
            <person name="Lucas S."/>
            <person name="Tice H."/>
            <person name="Del Rio T.G."/>
            <person name="Cheng J.F."/>
            <person name="Han C."/>
            <person name="Tapia R."/>
            <person name="Goodwin L.A."/>
            <person name="Pitluck S."/>
            <person name="Liolios K."/>
            <person name="Mavromatis K."/>
            <person name="Pagani I."/>
            <person name="Ivanova N."/>
            <person name="Mikhailova N."/>
            <person name="Pati A."/>
            <person name="Chen A."/>
            <person name="Palaniappan K."/>
            <person name="Land M."/>
            <person name="Hauser L."/>
            <person name="Jeffries C.D."/>
            <person name="Chang Y.J."/>
            <person name="Brambilla E.M."/>
            <person name="Rohde M."/>
            <person name="Spring S."/>
            <person name="Goker M."/>
            <person name="Detter J.C."/>
            <person name="Woyke T."/>
            <person name="Bristow J."/>
            <person name="Eisen J.A."/>
            <person name="Markowitz V."/>
            <person name="Hugenholtz P."/>
            <person name="Kyrpides N.C."/>
            <person name="Klenk H.P."/>
        </authorList>
    </citation>
    <scope>NUCLEOTIDE SEQUENCE [LARGE SCALE GENOMIC DNA]</scope>
    <source>
        <strain evidence="5">DSM 15286 / JCM 11887 / CIR29812</strain>
    </source>
</reference>
<proteinExistence type="predicted"/>
<accession>F8A8S1</accession>
<protein>
    <submittedName>
        <fullName evidence="4">Metallophosphoesterase</fullName>
    </submittedName>
</protein>
<gene>
    <name evidence="4" type="ordered locus">Thein_1092</name>
</gene>
<dbReference type="InParanoid" id="F8A8S1"/>
<dbReference type="Pfam" id="PF16370">
    <property type="entry name" value="MetallophosC"/>
    <property type="match status" value="1"/>
</dbReference>
<dbReference type="PaxDb" id="667014-Thein_1092"/>
<dbReference type="Pfam" id="PF00149">
    <property type="entry name" value="Metallophos"/>
    <property type="match status" value="1"/>
</dbReference>
<feature type="domain" description="Calcineurin-like phosphoesterase" evidence="2">
    <location>
        <begin position="49"/>
        <end position="260"/>
    </location>
</feature>
<dbReference type="HOGENOM" id="CLU_017189_0_0_0"/>
<dbReference type="InterPro" id="IPR032288">
    <property type="entry name" value="Metallophos_C"/>
</dbReference>
<sequence length="696" mass="78209">MRFTKLKTFVVLLSLVYLAFLTTSCNLNDVLSQLESPANETSTEESTLFVHFADVHLADDQEVSEIFSGTIPPVETVQKAVNEALSYDPDVLIQTGDIVALADSKDLDTGEKWFQMAKQYIKDPVVDNGVPFLYAPGNHDRAGIKLDNVDITDPRYDNGLIFKYIDTDKEKSYYSYSEDNYLFIMLDPEEIPETGYRAVRLPEEQLDWLKTELEANKDKFIIISYHQPLGSWTEDSYSSFMDTIKPYKDDIILVAGHTHDNRVIYRDGIPEYQDGAICGDWWQTGKTPDGNPMGYAIYYIKDKKVQRFYKGIDKDKQINLLSPDDVVISGEVNAEFNVYYKDKEVDSVCYKIDNSPQGCFNLEKIETPQITWYHATGTIKALNIDDNLHKISVIVKTKTGEEYQKDIVCKFSDEKIMPISEIINDENFTNFYGRFVTVDAVVTAVMYSGNLLTLQDDTGSIVVWAGDCHHPEFQVGDKVKLRGQVTQFKGTKELKLVSSDDVEIYGHEDLENQVVELENIKQAYEQYDSLENKIVKTSGVITAVFGNLVFIQDDTQGIALWLGEITAPELYPGQVVTVQGGLSQYKGMVEIVPLNDEDLKITGEATVPEPKVISLAEIDQNYGTLVKVENLQITSVSSSKIVVTDGDNSITIYCGKAGFDPSSLLNVGDNISVTGVVGYYYSPQIYPRSVDDIIKL</sequence>
<evidence type="ECO:0000313" key="4">
    <source>
        <dbReference type="EMBL" id="AEH44963.1"/>
    </source>
</evidence>
<evidence type="ECO:0000259" key="3">
    <source>
        <dbReference type="Pfam" id="PF16370"/>
    </source>
</evidence>
<dbReference type="GO" id="GO:0016787">
    <property type="term" value="F:hydrolase activity"/>
    <property type="evidence" value="ECO:0007669"/>
    <property type="project" value="InterPro"/>
</dbReference>
<dbReference type="AlphaFoldDB" id="F8A8S1"/>
<dbReference type="STRING" id="667014.Thein_1092"/>
<dbReference type="PATRIC" id="fig|667014.3.peg.1121"/>
<dbReference type="Gene3D" id="3.60.21.10">
    <property type="match status" value="1"/>
</dbReference>
<dbReference type="InterPro" id="IPR029052">
    <property type="entry name" value="Metallo-depent_PP-like"/>
</dbReference>
<dbReference type="eggNOG" id="COG1409">
    <property type="taxonomic scope" value="Bacteria"/>
</dbReference>
<dbReference type="Proteomes" id="UP000006793">
    <property type="component" value="Chromosome"/>
</dbReference>
<evidence type="ECO:0000256" key="1">
    <source>
        <dbReference type="SAM" id="SignalP"/>
    </source>
</evidence>
<reference evidence="5" key="1">
    <citation type="submission" date="2011-04" db="EMBL/GenBank/DDBJ databases">
        <title>The complete genome of Thermodesulfatator indicus DSM 15286.</title>
        <authorList>
            <person name="Lucas S."/>
            <person name="Copeland A."/>
            <person name="Lapidus A."/>
            <person name="Bruce D."/>
            <person name="Goodwin L."/>
            <person name="Pitluck S."/>
            <person name="Peters L."/>
            <person name="Kyrpides N."/>
            <person name="Mavromatis K."/>
            <person name="Pagani I."/>
            <person name="Ivanova N."/>
            <person name="Saunders L."/>
            <person name="Detter J.C."/>
            <person name="Tapia R."/>
            <person name="Han C."/>
            <person name="Land M."/>
            <person name="Hauser L."/>
            <person name="Markowitz V."/>
            <person name="Cheng J.-F."/>
            <person name="Hugenholtz P."/>
            <person name="Woyke T."/>
            <person name="Wu D."/>
            <person name="Spring S."/>
            <person name="Schroeder M."/>
            <person name="Brambilla E."/>
            <person name="Klenk H.-P."/>
            <person name="Eisen J.A."/>
        </authorList>
    </citation>
    <scope>NUCLEOTIDE SEQUENCE [LARGE SCALE GENOMIC DNA]</scope>
    <source>
        <strain evidence="5">DSM 15286 / JCM 11887 / CIR29812</strain>
    </source>
</reference>
<dbReference type="OrthoDB" id="1776264at2"/>
<dbReference type="PROSITE" id="PS51257">
    <property type="entry name" value="PROKAR_LIPOPROTEIN"/>
    <property type="match status" value="1"/>
</dbReference>
<feature type="chain" id="PRO_5003367607" evidence="1">
    <location>
        <begin position="28"/>
        <end position="696"/>
    </location>
</feature>
<dbReference type="PANTHER" id="PTHR43143">
    <property type="entry name" value="METALLOPHOSPHOESTERASE, CALCINEURIN SUPERFAMILY"/>
    <property type="match status" value="1"/>
</dbReference>
<evidence type="ECO:0000259" key="2">
    <source>
        <dbReference type="Pfam" id="PF00149"/>
    </source>
</evidence>
<dbReference type="InterPro" id="IPR004843">
    <property type="entry name" value="Calcineurin-like_PHP"/>
</dbReference>
<dbReference type="PANTHER" id="PTHR43143:SF1">
    <property type="entry name" value="SERINE_THREONINE-PROTEIN PHOSPHATASE CPPED1"/>
    <property type="match status" value="1"/>
</dbReference>
<name>F8A8S1_THEID</name>